<dbReference type="InterPro" id="IPR027417">
    <property type="entry name" value="P-loop_NTPase"/>
</dbReference>
<dbReference type="InterPro" id="IPR006171">
    <property type="entry name" value="TOPRIM_dom"/>
</dbReference>
<comment type="caution">
    <text evidence="2">The sequence shown here is derived from an EMBL/GenBank/DDBJ whole genome shotgun (WGS) entry which is preliminary data.</text>
</comment>
<keyword evidence="3" id="KW-1185">Reference proteome</keyword>
<dbReference type="AlphaFoldDB" id="A0A9N9ALG7"/>
<dbReference type="PANTHER" id="PTHR12873:SF0">
    <property type="entry name" value="TWINKLE MTDNA HELICASE"/>
    <property type="match status" value="1"/>
</dbReference>
<evidence type="ECO:0000313" key="3">
    <source>
        <dbReference type="Proteomes" id="UP000789739"/>
    </source>
</evidence>
<dbReference type="InterPro" id="IPR034154">
    <property type="entry name" value="TOPRIM_DnaG/twinkle"/>
</dbReference>
<proteinExistence type="predicted"/>
<dbReference type="Gene3D" id="3.40.1360.10">
    <property type="match status" value="1"/>
</dbReference>
<dbReference type="InterPro" id="IPR027032">
    <property type="entry name" value="Twinkle-like"/>
</dbReference>
<dbReference type="Pfam" id="PF13481">
    <property type="entry name" value="AAA_25"/>
    <property type="match status" value="1"/>
</dbReference>
<reference evidence="2" key="1">
    <citation type="submission" date="2021-06" db="EMBL/GenBank/DDBJ databases">
        <authorList>
            <person name="Kallberg Y."/>
            <person name="Tangrot J."/>
            <person name="Rosling A."/>
        </authorList>
    </citation>
    <scope>NUCLEOTIDE SEQUENCE</scope>
    <source>
        <strain evidence="2">BR232B</strain>
    </source>
</reference>
<dbReference type="GO" id="GO:0043139">
    <property type="term" value="F:5'-3' DNA helicase activity"/>
    <property type="evidence" value="ECO:0007669"/>
    <property type="project" value="InterPro"/>
</dbReference>
<dbReference type="SUPFAM" id="SSF52540">
    <property type="entry name" value="P-loop containing nucleoside triphosphate hydrolases"/>
    <property type="match status" value="1"/>
</dbReference>
<dbReference type="OrthoDB" id="275278at2759"/>
<dbReference type="PROSITE" id="PS51199">
    <property type="entry name" value="SF4_HELICASE"/>
    <property type="match status" value="1"/>
</dbReference>
<dbReference type="Gene3D" id="3.40.50.300">
    <property type="entry name" value="P-loop containing nucleotide triphosphate hydrolases"/>
    <property type="match status" value="1"/>
</dbReference>
<dbReference type="Pfam" id="PF13155">
    <property type="entry name" value="Toprim_2"/>
    <property type="match status" value="1"/>
</dbReference>
<dbReference type="GO" id="GO:0005524">
    <property type="term" value="F:ATP binding"/>
    <property type="evidence" value="ECO:0007669"/>
    <property type="project" value="InterPro"/>
</dbReference>
<dbReference type="InterPro" id="IPR007694">
    <property type="entry name" value="DNA_helicase_DnaB-like_C"/>
</dbReference>
<dbReference type="Proteomes" id="UP000789739">
    <property type="component" value="Unassembled WGS sequence"/>
</dbReference>
<protein>
    <submittedName>
        <fullName evidence="2">7103_t:CDS:1</fullName>
    </submittedName>
</protein>
<dbReference type="SUPFAM" id="SSF56731">
    <property type="entry name" value="DNA primase core"/>
    <property type="match status" value="1"/>
</dbReference>
<evidence type="ECO:0000313" key="2">
    <source>
        <dbReference type="EMBL" id="CAG8532229.1"/>
    </source>
</evidence>
<dbReference type="EMBL" id="CAJVPI010000416">
    <property type="protein sequence ID" value="CAG8532229.1"/>
    <property type="molecule type" value="Genomic_DNA"/>
</dbReference>
<dbReference type="SMART" id="SM00493">
    <property type="entry name" value="TOPRIM"/>
    <property type="match status" value="1"/>
</dbReference>
<feature type="domain" description="SF4 helicase" evidence="1">
    <location>
        <begin position="413"/>
        <end position="664"/>
    </location>
</feature>
<name>A0A9N9ALG7_9GLOM</name>
<dbReference type="GO" id="GO:0003697">
    <property type="term" value="F:single-stranded DNA binding"/>
    <property type="evidence" value="ECO:0007669"/>
    <property type="project" value="InterPro"/>
</dbReference>
<sequence>MPLPTRVLWAERNFGSCTRVFAINTRHTWRYPLYSPPVTQNRLYNAYPALDTSYIKPKTYFGLGTTGHVESKHYSPKHNEVIEFLNSNFQFPRKTANAEELAIRCPKCRPRKGTYYTAIIRTDKGTFKCSDCQTVGLWYEYTRRFNDSELSKLFSTIESLGFRSNFSKPKEEIERYSTLMKDYPEVIKWFEKSKGLTQETLEIFKVGVAKYHNIDPSNSLREEFCITFPRYAPYYNHADQIEPDSQIVRIKAWSTESEETVAFDPPSTVTGLFGYDLVPHHGEEIILAGTEFDAMAAYQETKIPSTCLPHNSYQLSIEVLPLLERFSKIYLWFDDDVAGQDAAEKFAEKLGIERCLIVKSLNGQLDGPVNAQQALEAGKDLKEIIKSAKPLQHEQIIGFEWLRDSVYRELVNPDQVQGVQSIDLPGLNQVLKGHRRGELTIFTGTTGVGKTTVLSQLSLDYCKSGVNTLWGSFEIPNVRLAKKMLQQFAGKELTKENIKEFPIWAEKFQQLPMYFLKFFGSTELTKVTAAMEHAIYAFDVQHIIIDNLQFMLAEQARYHNDRWELQDRTVGTFRRIATERNVHITLVVHPKKDEREFLDINSIFGSAKVTQEADNVVILQRRITENGEIRYLDIKKNRFDGTLAAIPFEFDHESLKIRQLTKLDHDSRLKIRRKAH</sequence>
<accession>A0A9N9ALG7</accession>
<organism evidence="2 3">
    <name type="scientific">Paraglomus brasilianum</name>
    <dbReference type="NCBI Taxonomy" id="144538"/>
    <lineage>
        <taxon>Eukaryota</taxon>
        <taxon>Fungi</taxon>
        <taxon>Fungi incertae sedis</taxon>
        <taxon>Mucoromycota</taxon>
        <taxon>Glomeromycotina</taxon>
        <taxon>Glomeromycetes</taxon>
        <taxon>Paraglomerales</taxon>
        <taxon>Paraglomeraceae</taxon>
        <taxon>Paraglomus</taxon>
    </lineage>
</organism>
<dbReference type="CDD" id="cd01029">
    <property type="entry name" value="TOPRIM_primases"/>
    <property type="match status" value="1"/>
</dbReference>
<evidence type="ECO:0000259" key="1">
    <source>
        <dbReference type="PROSITE" id="PS51199"/>
    </source>
</evidence>
<dbReference type="GO" id="GO:0006260">
    <property type="term" value="P:DNA replication"/>
    <property type="evidence" value="ECO:0007669"/>
    <property type="project" value="InterPro"/>
</dbReference>
<dbReference type="CDD" id="cd01122">
    <property type="entry name" value="Twinkle_C"/>
    <property type="match status" value="1"/>
</dbReference>
<dbReference type="PANTHER" id="PTHR12873">
    <property type="entry name" value="T7-LIKE MITOCHONDRIAL DNA HELICASE"/>
    <property type="match status" value="1"/>
</dbReference>
<gene>
    <name evidence="2" type="ORF">PBRASI_LOCUS4169</name>
</gene>